<accession>A0A239JRJ9</accession>
<dbReference type="NCBIfam" id="NF038083">
    <property type="entry name" value="CU044_5270_fam"/>
    <property type="match status" value="1"/>
</dbReference>
<dbReference type="Proteomes" id="UP000198282">
    <property type="component" value="Unassembled WGS sequence"/>
</dbReference>
<proteinExistence type="predicted"/>
<keyword evidence="3" id="KW-1185">Reference proteome</keyword>
<dbReference type="AlphaFoldDB" id="A0A239JRJ9"/>
<dbReference type="EMBL" id="FZOD01000023">
    <property type="protein sequence ID" value="SNT08048.1"/>
    <property type="molecule type" value="Genomic_DNA"/>
</dbReference>
<evidence type="ECO:0000313" key="2">
    <source>
        <dbReference type="EMBL" id="SNT08048.1"/>
    </source>
</evidence>
<dbReference type="OrthoDB" id="3612087at2"/>
<evidence type="ECO:0000256" key="1">
    <source>
        <dbReference type="SAM" id="Phobius"/>
    </source>
</evidence>
<keyword evidence="1" id="KW-0472">Membrane</keyword>
<organism evidence="2 3">
    <name type="scientific">Streptosporangium subroseum</name>
    <dbReference type="NCBI Taxonomy" id="106412"/>
    <lineage>
        <taxon>Bacteria</taxon>
        <taxon>Bacillati</taxon>
        <taxon>Actinomycetota</taxon>
        <taxon>Actinomycetes</taxon>
        <taxon>Streptosporangiales</taxon>
        <taxon>Streptosporangiaceae</taxon>
        <taxon>Streptosporangium</taxon>
    </lineage>
</organism>
<feature type="transmembrane region" description="Helical" evidence="1">
    <location>
        <begin position="48"/>
        <end position="68"/>
    </location>
</feature>
<dbReference type="InterPro" id="IPR047789">
    <property type="entry name" value="CU044_5270-like"/>
</dbReference>
<evidence type="ECO:0000313" key="3">
    <source>
        <dbReference type="Proteomes" id="UP000198282"/>
    </source>
</evidence>
<gene>
    <name evidence="2" type="ORF">SAMN05216276_1023119</name>
</gene>
<evidence type="ECO:0008006" key="4">
    <source>
        <dbReference type="Google" id="ProtNLM"/>
    </source>
</evidence>
<reference evidence="2 3" key="1">
    <citation type="submission" date="2017-06" db="EMBL/GenBank/DDBJ databases">
        <authorList>
            <person name="Kim H.J."/>
            <person name="Triplett B.A."/>
        </authorList>
    </citation>
    <scope>NUCLEOTIDE SEQUENCE [LARGE SCALE GENOMIC DNA]</scope>
    <source>
        <strain evidence="2 3">CGMCC 4.2132</strain>
    </source>
</reference>
<keyword evidence="1" id="KW-1133">Transmembrane helix</keyword>
<sequence>MNHDEIRLMADIRPDAPPYEQEAKAAARRALVAAARPKTVKAIWRRPYSMVLAGALAVAVGATAVTLAQAPGAGPSGKAEEVVVTMPKIVNMSASEVLDRAAKAASRTDLTPRDDQFIKVESQTMYGSFGGGAVAGETGETSEQTRYLYRTKRVIWQSADGTRDGALTIEYLKPKAYPGWPIPEQAYQDTGTAELPLPACGTKIPDYMRTDYASLKNLPSDADGMRAHLYTGDRGGSSKDGAAFTAAGDMLRETYMPPAQRAALFKAVATIPGVGVIESAEDAAGRKGIGVGRAGLDGVRQDLIFDPKSYELLGERGIVVDESVAKSPVGSLVASTAQLSVTVADEAPAFKDKDGTTSSCG</sequence>
<keyword evidence="1" id="KW-0812">Transmembrane</keyword>
<dbReference type="RefSeq" id="WP_089209475.1">
    <property type="nucleotide sequence ID" value="NZ_FZOD01000023.1"/>
</dbReference>
<protein>
    <recommendedName>
        <fullName evidence="4">CU044_5270 family protein</fullName>
    </recommendedName>
</protein>
<name>A0A239JRJ9_9ACTN</name>